<reference evidence="1 2" key="2">
    <citation type="journal article" date="2017" name="Front. Plant Sci.">
        <title>Gene Classification and Mining of Molecular Markers Useful in Red Clover (Trifolium pratense) Breeding.</title>
        <authorList>
            <person name="Istvanek J."/>
            <person name="Dluhosova J."/>
            <person name="Dluhos P."/>
            <person name="Patkova L."/>
            <person name="Nedelnik J."/>
            <person name="Repkova J."/>
        </authorList>
    </citation>
    <scope>NUCLEOTIDE SEQUENCE [LARGE SCALE GENOMIC DNA]</scope>
    <source>
        <strain evidence="2">cv. Tatra</strain>
        <tissue evidence="1">Young leaves</tissue>
    </source>
</reference>
<dbReference type="EMBL" id="ASHM01037135">
    <property type="protein sequence ID" value="PNX80038.1"/>
    <property type="molecule type" value="Genomic_DNA"/>
</dbReference>
<name>A0A2K3LND0_TRIPR</name>
<proteinExistence type="predicted"/>
<organism evidence="1 2">
    <name type="scientific">Trifolium pratense</name>
    <name type="common">Red clover</name>
    <dbReference type="NCBI Taxonomy" id="57577"/>
    <lineage>
        <taxon>Eukaryota</taxon>
        <taxon>Viridiplantae</taxon>
        <taxon>Streptophyta</taxon>
        <taxon>Embryophyta</taxon>
        <taxon>Tracheophyta</taxon>
        <taxon>Spermatophyta</taxon>
        <taxon>Magnoliopsida</taxon>
        <taxon>eudicotyledons</taxon>
        <taxon>Gunneridae</taxon>
        <taxon>Pentapetalae</taxon>
        <taxon>rosids</taxon>
        <taxon>fabids</taxon>
        <taxon>Fabales</taxon>
        <taxon>Fabaceae</taxon>
        <taxon>Papilionoideae</taxon>
        <taxon>50 kb inversion clade</taxon>
        <taxon>NPAAA clade</taxon>
        <taxon>Hologalegina</taxon>
        <taxon>IRL clade</taxon>
        <taxon>Trifolieae</taxon>
        <taxon>Trifolium</taxon>
    </lineage>
</organism>
<gene>
    <name evidence="1" type="ORF">L195_g036033</name>
</gene>
<protein>
    <submittedName>
        <fullName evidence="1">Uncharacterized protein</fullName>
    </submittedName>
</protein>
<dbReference type="AlphaFoldDB" id="A0A2K3LND0"/>
<reference evidence="1 2" key="1">
    <citation type="journal article" date="2014" name="Am. J. Bot.">
        <title>Genome assembly and annotation for red clover (Trifolium pratense; Fabaceae).</title>
        <authorList>
            <person name="Istvanek J."/>
            <person name="Jaros M."/>
            <person name="Krenek A."/>
            <person name="Repkova J."/>
        </authorList>
    </citation>
    <scope>NUCLEOTIDE SEQUENCE [LARGE SCALE GENOMIC DNA]</scope>
    <source>
        <strain evidence="2">cv. Tatra</strain>
        <tissue evidence="1">Young leaves</tissue>
    </source>
</reference>
<evidence type="ECO:0000313" key="1">
    <source>
        <dbReference type="EMBL" id="PNX80038.1"/>
    </source>
</evidence>
<dbReference type="Proteomes" id="UP000236291">
    <property type="component" value="Unassembled WGS sequence"/>
</dbReference>
<comment type="caution">
    <text evidence="1">The sequence shown here is derived from an EMBL/GenBank/DDBJ whole genome shotgun (WGS) entry which is preliminary data.</text>
</comment>
<accession>A0A2K3LND0</accession>
<sequence>MFIVAPKPGTRFPKVSFLVGFQLPTQPGKQVLHSTLTLCIPDVQVDSRSELFQQLHNCSSYIDGTKS</sequence>
<evidence type="ECO:0000313" key="2">
    <source>
        <dbReference type="Proteomes" id="UP000236291"/>
    </source>
</evidence>